<dbReference type="EMBL" id="CAJNOG010000044">
    <property type="protein sequence ID" value="CAF0831569.1"/>
    <property type="molecule type" value="Genomic_DNA"/>
</dbReference>
<protein>
    <recommendedName>
        <fullName evidence="3">BAH domain-containing protein</fullName>
    </recommendedName>
</protein>
<dbReference type="GO" id="GO:0000976">
    <property type="term" value="F:transcription cis-regulatory region binding"/>
    <property type="evidence" value="ECO:0007669"/>
    <property type="project" value="TreeGrafter"/>
</dbReference>
<dbReference type="PANTHER" id="PTHR46576">
    <property type="entry name" value="BROMO ADJACENT HOMOLOGY DOMAIN-CONTAINING 1 PROTEIN"/>
    <property type="match status" value="1"/>
</dbReference>
<dbReference type="InterPro" id="IPR043129">
    <property type="entry name" value="ATPase_NBD"/>
</dbReference>
<comment type="caution">
    <text evidence="4">The sequence shown here is derived from an EMBL/GenBank/DDBJ whole genome shotgun (WGS) entry which is preliminary data.</text>
</comment>
<comment type="function">
    <text evidence="1">Actins are highly conserved proteins that are involved in various types of cell motility and are ubiquitously expressed in all eukaryotic cells.</text>
</comment>
<dbReference type="AlphaFoldDB" id="A0A813UTR8"/>
<dbReference type="InterPro" id="IPR004000">
    <property type="entry name" value="Actin"/>
</dbReference>
<evidence type="ECO:0000259" key="3">
    <source>
        <dbReference type="PROSITE" id="PS51038"/>
    </source>
</evidence>
<dbReference type="GO" id="GO:0031507">
    <property type="term" value="P:heterochromatin formation"/>
    <property type="evidence" value="ECO:0007669"/>
    <property type="project" value="TreeGrafter"/>
</dbReference>
<feature type="domain" description="BAH" evidence="3">
    <location>
        <begin position="153"/>
        <end position="312"/>
    </location>
</feature>
<evidence type="ECO:0000256" key="2">
    <source>
        <dbReference type="SAM" id="MobiDB-lite"/>
    </source>
</evidence>
<name>A0A813UTR8_9BILA</name>
<dbReference type="Gene3D" id="3.30.420.40">
    <property type="match status" value="2"/>
</dbReference>
<evidence type="ECO:0000313" key="5">
    <source>
        <dbReference type="Proteomes" id="UP000663845"/>
    </source>
</evidence>
<organism evidence="4 5">
    <name type="scientific">Adineta steineri</name>
    <dbReference type="NCBI Taxonomy" id="433720"/>
    <lineage>
        <taxon>Eukaryota</taxon>
        <taxon>Metazoa</taxon>
        <taxon>Spiralia</taxon>
        <taxon>Gnathifera</taxon>
        <taxon>Rotifera</taxon>
        <taxon>Eurotatoria</taxon>
        <taxon>Bdelloidea</taxon>
        <taxon>Adinetida</taxon>
        <taxon>Adinetidae</taxon>
        <taxon>Adineta</taxon>
    </lineage>
</organism>
<dbReference type="GO" id="GO:0045892">
    <property type="term" value="P:negative regulation of DNA-templated transcription"/>
    <property type="evidence" value="ECO:0007669"/>
    <property type="project" value="TreeGrafter"/>
</dbReference>
<dbReference type="SUPFAM" id="SSF53067">
    <property type="entry name" value="Actin-like ATPase domain"/>
    <property type="match status" value="2"/>
</dbReference>
<dbReference type="SMART" id="SM00439">
    <property type="entry name" value="BAH"/>
    <property type="match status" value="1"/>
</dbReference>
<dbReference type="Proteomes" id="UP000663845">
    <property type="component" value="Unassembled WGS sequence"/>
</dbReference>
<dbReference type="InterPro" id="IPR053032">
    <property type="entry name" value="BAH_domain-containing"/>
</dbReference>
<dbReference type="InterPro" id="IPR001025">
    <property type="entry name" value="BAH_dom"/>
</dbReference>
<dbReference type="GO" id="GO:0003682">
    <property type="term" value="F:chromatin binding"/>
    <property type="evidence" value="ECO:0007669"/>
    <property type="project" value="InterPro"/>
</dbReference>
<gene>
    <name evidence="4" type="ORF">JYZ213_LOCUS6863</name>
</gene>
<dbReference type="InterPro" id="IPR043151">
    <property type="entry name" value="BAH_sf"/>
</dbReference>
<dbReference type="Pfam" id="PF00022">
    <property type="entry name" value="Actin"/>
    <property type="match status" value="1"/>
</dbReference>
<evidence type="ECO:0000256" key="1">
    <source>
        <dbReference type="ARBA" id="ARBA00003520"/>
    </source>
</evidence>
<evidence type="ECO:0000313" key="4">
    <source>
        <dbReference type="EMBL" id="CAF0831569.1"/>
    </source>
</evidence>
<dbReference type="PANTHER" id="PTHR46576:SF1">
    <property type="entry name" value="BROMO ADJACENT HOMOLOGY DOMAIN-CONTAINING 1 PROTEIN"/>
    <property type="match status" value="1"/>
</dbReference>
<dbReference type="GO" id="GO:0005677">
    <property type="term" value="C:chromatin silencing complex"/>
    <property type="evidence" value="ECO:0007669"/>
    <property type="project" value="TreeGrafter"/>
</dbReference>
<dbReference type="PROSITE" id="PS51038">
    <property type="entry name" value="BAH"/>
    <property type="match status" value="1"/>
</dbReference>
<reference evidence="4" key="1">
    <citation type="submission" date="2021-02" db="EMBL/GenBank/DDBJ databases">
        <authorList>
            <person name="Nowell W R."/>
        </authorList>
    </citation>
    <scope>NUCLEOTIDE SEQUENCE</scope>
</reference>
<accession>A0A813UTR8</accession>
<proteinExistence type="predicted"/>
<feature type="region of interest" description="Disordered" evidence="2">
    <location>
        <begin position="311"/>
        <end position="341"/>
    </location>
</feature>
<dbReference type="Gene3D" id="2.30.30.490">
    <property type="match status" value="1"/>
</dbReference>
<dbReference type="Pfam" id="PF01426">
    <property type="entry name" value="BAH"/>
    <property type="match status" value="1"/>
</dbReference>
<sequence>MMSHDDRLTELIRLIFYKYSLINCRDRRIVIVESVITPTRIRHLLADIFLKQFEAISLVFIPSHLSATYTLGRNTALVLDVGYKETQIMPVAEGIPLAIQFDSLSCAGQTIHKQIQFLLDQYASVTYQGKKKLFNETNLKLSEDILEDIKEKDIIKSDDCVLLRPENAEHNGMTPYLAKVKWFWEEPESGEIQMSLVWYYHPEHSELPLRVKEHFLSNEVLASKYWDCVNVACIEDKCYVLNLNEYNRYCIREKPSDLFEHPESVGELKSLLNRNTPTIQHRLLPSKNVDNQNIFFCRYVYDYRAKRILKNPSLNNPNTNPTTTITTTTTSSSITTTTTTTINPTTTTNIVSTAAHM</sequence>
<dbReference type="Gene3D" id="3.90.640.60">
    <property type="match status" value="1"/>
</dbReference>